<dbReference type="Proteomes" id="UP000003163">
    <property type="component" value="Unassembled WGS sequence"/>
</dbReference>
<evidence type="ECO:0000313" key="3">
    <source>
        <dbReference type="Proteomes" id="UP000003163"/>
    </source>
</evidence>
<gene>
    <name evidence="2" type="ORF">EDEG_01202</name>
</gene>
<organism evidence="2 3">
    <name type="scientific">Edhazardia aedis (strain USNM 41457)</name>
    <name type="common">Microsporidian parasite</name>
    <dbReference type="NCBI Taxonomy" id="1003232"/>
    <lineage>
        <taxon>Eukaryota</taxon>
        <taxon>Fungi</taxon>
        <taxon>Fungi incertae sedis</taxon>
        <taxon>Microsporidia</taxon>
        <taxon>Edhazardia</taxon>
    </lineage>
</organism>
<comment type="caution">
    <text evidence="2">The sequence shown here is derived from an EMBL/GenBank/DDBJ whole genome shotgun (WGS) entry which is preliminary data.</text>
</comment>
<dbReference type="InParanoid" id="J8ZY81"/>
<feature type="chain" id="PRO_5003820968" evidence="1">
    <location>
        <begin position="17"/>
        <end position="139"/>
    </location>
</feature>
<evidence type="ECO:0000256" key="1">
    <source>
        <dbReference type="SAM" id="SignalP"/>
    </source>
</evidence>
<name>J8ZY81_EDHAE</name>
<dbReference type="VEuPathDB" id="MicrosporidiaDB:EDEG_01202"/>
<accession>J8ZY81</accession>
<reference evidence="2 3" key="1">
    <citation type="submission" date="2011-08" db="EMBL/GenBank/DDBJ databases">
        <authorList>
            <person name="Liu Z.J."/>
            <person name="Shi F.L."/>
            <person name="Lu J.Q."/>
            <person name="Li M."/>
            <person name="Wang Z.L."/>
        </authorList>
    </citation>
    <scope>NUCLEOTIDE SEQUENCE [LARGE SCALE GENOMIC DNA]</scope>
    <source>
        <strain evidence="2 3">USNM 41457</strain>
    </source>
</reference>
<reference evidence="3" key="2">
    <citation type="submission" date="2015-07" db="EMBL/GenBank/DDBJ databases">
        <title>Contrasting host-pathogen interactions and genome evolution in two generalist and specialist microsporidian pathogens of mosquitoes.</title>
        <authorList>
            <consortium name="The Broad Institute Genomics Platform"/>
            <consortium name="The Broad Institute Genome Sequencing Center for Infectious Disease"/>
            <person name="Cuomo C.A."/>
            <person name="Sanscrainte N.D."/>
            <person name="Goldberg J.M."/>
            <person name="Heiman D."/>
            <person name="Young S."/>
            <person name="Zeng Q."/>
            <person name="Becnel J.J."/>
            <person name="Birren B.W."/>
        </authorList>
    </citation>
    <scope>NUCLEOTIDE SEQUENCE [LARGE SCALE GENOMIC DNA]</scope>
    <source>
        <strain evidence="3">USNM 41457</strain>
    </source>
</reference>
<dbReference type="HOGENOM" id="CLU_1845064_0_0_1"/>
<keyword evidence="1" id="KW-0732">Signal</keyword>
<sequence>MKLVLLLITLIDYLNAGKNSETTQLKKTVRDRKKLNGICGKKESQVFCLKKKKNTIKPIINQGRKYSKSKSGGAVKAVCKINVKPRNPTLPTQNITSNTTYNNSDLDKDQFINAAHILTFDGNCSSSTDSDSSSSSELE</sequence>
<dbReference type="EMBL" id="AFBI03000016">
    <property type="protein sequence ID" value="EJW04588.1"/>
    <property type="molecule type" value="Genomic_DNA"/>
</dbReference>
<feature type="signal peptide" evidence="1">
    <location>
        <begin position="1"/>
        <end position="16"/>
    </location>
</feature>
<proteinExistence type="predicted"/>
<evidence type="ECO:0000313" key="2">
    <source>
        <dbReference type="EMBL" id="EJW04588.1"/>
    </source>
</evidence>
<keyword evidence="3" id="KW-1185">Reference proteome</keyword>
<dbReference type="AlphaFoldDB" id="J8ZY81"/>
<protein>
    <submittedName>
        <fullName evidence="2">Uncharacterized protein</fullName>
    </submittedName>
</protein>